<feature type="domain" description="Endonuclease/exonuclease/phosphatase" evidence="1">
    <location>
        <begin position="29"/>
        <end position="270"/>
    </location>
</feature>
<protein>
    <submittedName>
        <fullName evidence="2">Endonuclease/exonuclease/phosphatase family protein</fullName>
    </submittedName>
</protein>
<evidence type="ECO:0000313" key="3">
    <source>
        <dbReference type="Proteomes" id="UP001302349"/>
    </source>
</evidence>
<name>A0ABZ0ILC4_9BACT</name>
<keyword evidence="2" id="KW-0378">Hydrolase</keyword>
<dbReference type="CDD" id="cd09083">
    <property type="entry name" value="EEP-1"/>
    <property type="match status" value="1"/>
</dbReference>
<organism evidence="2 3">
    <name type="scientific">Imperialibacter roseus</name>
    <dbReference type="NCBI Taxonomy" id="1324217"/>
    <lineage>
        <taxon>Bacteria</taxon>
        <taxon>Pseudomonadati</taxon>
        <taxon>Bacteroidota</taxon>
        <taxon>Cytophagia</taxon>
        <taxon>Cytophagales</taxon>
        <taxon>Flammeovirgaceae</taxon>
        <taxon>Imperialibacter</taxon>
    </lineage>
</organism>
<dbReference type="PANTHER" id="PTHR12121">
    <property type="entry name" value="CARBON CATABOLITE REPRESSOR PROTEIN 4"/>
    <property type="match status" value="1"/>
</dbReference>
<evidence type="ECO:0000313" key="2">
    <source>
        <dbReference type="EMBL" id="WOK05243.1"/>
    </source>
</evidence>
<reference evidence="2 3" key="1">
    <citation type="journal article" date="2023" name="Microbiol. Resour. Announc.">
        <title>Complete Genome Sequence of Imperialibacter roseus strain P4T.</title>
        <authorList>
            <person name="Tizabi D.R."/>
            <person name="Bachvaroff T."/>
            <person name="Hill R.T."/>
        </authorList>
    </citation>
    <scope>NUCLEOTIDE SEQUENCE [LARGE SCALE GENOMIC DNA]</scope>
    <source>
        <strain evidence="2 3">P4T</strain>
    </source>
</reference>
<dbReference type="PROSITE" id="PS51257">
    <property type="entry name" value="PROKAR_LIPOPROTEIN"/>
    <property type="match status" value="1"/>
</dbReference>
<keyword evidence="2" id="KW-0540">Nuclease</keyword>
<dbReference type="InterPro" id="IPR005135">
    <property type="entry name" value="Endo/exonuclease/phosphatase"/>
</dbReference>
<dbReference type="InterPro" id="IPR050410">
    <property type="entry name" value="CCR4/nocturin_mRNA_transcr"/>
</dbReference>
<dbReference type="SUPFAM" id="SSF56219">
    <property type="entry name" value="DNase I-like"/>
    <property type="match status" value="1"/>
</dbReference>
<sequence length="280" mass="31955">MRKLFALPLLLVILLSGCKKKEIPSFKVMSFNLRYDTPNDSINAWPNRKDAVADLVKFHEAEIVGVQEALLHQLKDLEERLPDHNWLGVGRDDGIAKGEFSAILYNKHLFQVMDSGTFWLSDTPDVPSKGWDAAIVRVCSWAKMKNRHLGKDFYIFNTHYDHIGVEARTNSSKLIIEKVKEIAGNLPVILTGDFNSEPETKAYETLTEGLTDARNLSENPPYGPYGTWNGFDHNADLTRRIDYIFVNEKVLVRKYAVLSDAIEKRYPSDHLPVMAEVMFR</sequence>
<dbReference type="EMBL" id="CP136051">
    <property type="protein sequence ID" value="WOK05243.1"/>
    <property type="molecule type" value="Genomic_DNA"/>
</dbReference>
<accession>A0ABZ0ILC4</accession>
<dbReference type="Proteomes" id="UP001302349">
    <property type="component" value="Chromosome"/>
</dbReference>
<proteinExistence type="predicted"/>
<dbReference type="PANTHER" id="PTHR12121:SF36">
    <property type="entry name" value="ENDONUCLEASE_EXONUCLEASE_PHOSPHATASE DOMAIN-CONTAINING PROTEIN"/>
    <property type="match status" value="1"/>
</dbReference>
<dbReference type="InterPro" id="IPR036691">
    <property type="entry name" value="Endo/exonu/phosph_ase_sf"/>
</dbReference>
<evidence type="ECO:0000259" key="1">
    <source>
        <dbReference type="Pfam" id="PF03372"/>
    </source>
</evidence>
<dbReference type="Pfam" id="PF03372">
    <property type="entry name" value="Exo_endo_phos"/>
    <property type="match status" value="1"/>
</dbReference>
<keyword evidence="3" id="KW-1185">Reference proteome</keyword>
<dbReference type="GO" id="GO:0004519">
    <property type="term" value="F:endonuclease activity"/>
    <property type="evidence" value="ECO:0007669"/>
    <property type="project" value="UniProtKB-KW"/>
</dbReference>
<keyword evidence="2" id="KW-0255">Endonuclease</keyword>
<gene>
    <name evidence="2" type="ORF">RT717_19365</name>
</gene>
<dbReference type="RefSeq" id="WP_317488005.1">
    <property type="nucleotide sequence ID" value="NZ_CP136051.1"/>
</dbReference>
<dbReference type="Gene3D" id="3.60.10.10">
    <property type="entry name" value="Endonuclease/exonuclease/phosphatase"/>
    <property type="match status" value="1"/>
</dbReference>